<feature type="domain" description="DUF1618" evidence="2">
    <location>
        <begin position="171"/>
        <end position="304"/>
    </location>
</feature>
<dbReference type="EnsemblPlants" id="LPERR09G14210.2">
    <property type="protein sequence ID" value="LPERR09G14210.2"/>
    <property type="gene ID" value="LPERR09G14210"/>
</dbReference>
<dbReference type="InterPro" id="IPR011676">
    <property type="entry name" value="DUF1618"/>
</dbReference>
<reference evidence="3 4" key="2">
    <citation type="submission" date="2013-12" db="EMBL/GenBank/DDBJ databases">
        <authorList>
            <person name="Yu Y."/>
            <person name="Lee S."/>
            <person name="de Baynast K."/>
            <person name="Wissotski M."/>
            <person name="Liu L."/>
            <person name="Talag J."/>
            <person name="Goicoechea J."/>
            <person name="Angelova A."/>
            <person name="Jetty R."/>
            <person name="Kudrna D."/>
            <person name="Golser W."/>
            <person name="Rivera L."/>
            <person name="Zhang J."/>
            <person name="Wing R."/>
        </authorList>
    </citation>
    <scope>NUCLEOTIDE SEQUENCE</scope>
</reference>
<dbReference type="HOGENOM" id="CLU_008956_6_3_1"/>
<evidence type="ECO:0000313" key="4">
    <source>
        <dbReference type="Proteomes" id="UP000032180"/>
    </source>
</evidence>
<dbReference type="EnsemblPlants" id="LPERR09G14210.1">
    <property type="protein sequence ID" value="LPERR09G14210.1"/>
    <property type="gene ID" value="LPERR09G14210"/>
</dbReference>
<evidence type="ECO:0000313" key="3">
    <source>
        <dbReference type="EnsemblPlants" id="LPERR09G14210.2"/>
    </source>
</evidence>
<sequence>MEQPPWHHSQLRPPSHGDSSMTTSSSWLLLDIRAYIDDRRNSTTCFAVLIQVTFCFAPPPLISYICIWSSTADPVEFFEWPPMVESVNADLVFIRIRSNKQHVDDLVYQDMDMDRDVGSYNICIFDSVSCRWNSHPISLDELKNPPAKEEVLHLTEKTIYLGGEQLAFVYLWKGILICNELGNRFTGSYVMLPDGTVKLGRHRSGMNTRDIAIVDDRLTFVRLRTRYYSDVGWCWDLCTWSKPVARLDEEDWREDFMLDSCDLLVDEQQTRNIHLLPRLPDHPPMAKLIVAHSTICLTDANVIYIMGKVDVSDHRAVVLTINLTTRRLQEVSVFDSRVINMFDFSYMQSTISQYFTNAASGVNENLKRPGVFHAPYPHKQHVGNKPLQLDVGRGSETQDGDPMFLE</sequence>
<dbReference type="Gramene" id="LPERR09G14210.4">
    <property type="protein sequence ID" value="LPERR09G14210.4"/>
    <property type="gene ID" value="LPERR09G14210"/>
</dbReference>
<dbReference type="EnsemblPlants" id="LPERR09G14210.4">
    <property type="protein sequence ID" value="LPERR09G14210.4"/>
    <property type="gene ID" value="LPERR09G14210"/>
</dbReference>
<dbReference type="PANTHER" id="PTHR33074">
    <property type="entry name" value="EXPRESSED PROTEIN-RELATED"/>
    <property type="match status" value="1"/>
</dbReference>
<organism evidence="3 4">
    <name type="scientific">Leersia perrieri</name>
    <dbReference type="NCBI Taxonomy" id="77586"/>
    <lineage>
        <taxon>Eukaryota</taxon>
        <taxon>Viridiplantae</taxon>
        <taxon>Streptophyta</taxon>
        <taxon>Embryophyta</taxon>
        <taxon>Tracheophyta</taxon>
        <taxon>Spermatophyta</taxon>
        <taxon>Magnoliopsida</taxon>
        <taxon>Liliopsida</taxon>
        <taxon>Poales</taxon>
        <taxon>Poaceae</taxon>
        <taxon>BOP clade</taxon>
        <taxon>Oryzoideae</taxon>
        <taxon>Oryzeae</taxon>
        <taxon>Oryzinae</taxon>
        <taxon>Leersia</taxon>
    </lineage>
</organism>
<reference evidence="3 4" key="1">
    <citation type="submission" date="2012-08" db="EMBL/GenBank/DDBJ databases">
        <title>Oryza genome evolution.</title>
        <authorList>
            <person name="Wing R.A."/>
        </authorList>
    </citation>
    <scope>NUCLEOTIDE SEQUENCE</scope>
</reference>
<dbReference type="Pfam" id="PF07762">
    <property type="entry name" value="DUF1618"/>
    <property type="match status" value="1"/>
</dbReference>
<dbReference type="PANTHER" id="PTHR33074:SF68">
    <property type="entry name" value="OS09G0557100 PROTEIN"/>
    <property type="match status" value="1"/>
</dbReference>
<dbReference type="EnsemblPlants" id="LPERR09G14210.3">
    <property type="protein sequence ID" value="LPERR09G14210.3"/>
    <property type="gene ID" value="LPERR09G14210"/>
</dbReference>
<dbReference type="AlphaFoldDB" id="A0A0D9XG97"/>
<accession>A0A0D9XG97</accession>
<dbReference type="Gramene" id="LPERR09G14210.2">
    <property type="protein sequence ID" value="LPERR09G14210.2"/>
    <property type="gene ID" value="LPERR09G14210"/>
</dbReference>
<protein>
    <recommendedName>
        <fullName evidence="2">DUF1618 domain-containing protein</fullName>
    </recommendedName>
</protein>
<feature type="region of interest" description="Disordered" evidence="1">
    <location>
        <begin position="1"/>
        <end position="20"/>
    </location>
</feature>
<name>A0A0D9XG97_9ORYZ</name>
<evidence type="ECO:0000256" key="1">
    <source>
        <dbReference type="SAM" id="MobiDB-lite"/>
    </source>
</evidence>
<feature type="region of interest" description="Disordered" evidence="1">
    <location>
        <begin position="383"/>
        <end position="406"/>
    </location>
</feature>
<dbReference type="eggNOG" id="ENOG502R418">
    <property type="taxonomic scope" value="Eukaryota"/>
</dbReference>
<proteinExistence type="predicted"/>
<dbReference type="Gramene" id="LPERR09G14210.3">
    <property type="protein sequence ID" value="LPERR09G14210.3"/>
    <property type="gene ID" value="LPERR09G14210"/>
</dbReference>
<keyword evidence="4" id="KW-1185">Reference proteome</keyword>
<reference evidence="3" key="3">
    <citation type="submission" date="2015-04" db="UniProtKB">
        <authorList>
            <consortium name="EnsemblPlants"/>
        </authorList>
    </citation>
    <scope>IDENTIFICATION</scope>
</reference>
<dbReference type="Gramene" id="LPERR09G14210.1">
    <property type="protein sequence ID" value="LPERR09G14210.1"/>
    <property type="gene ID" value="LPERR09G14210"/>
</dbReference>
<evidence type="ECO:0000259" key="2">
    <source>
        <dbReference type="Pfam" id="PF07762"/>
    </source>
</evidence>
<dbReference type="Proteomes" id="UP000032180">
    <property type="component" value="Chromosome 9"/>
</dbReference>